<dbReference type="EMBL" id="KQ965803">
    <property type="protein sequence ID" value="KXS11316.1"/>
    <property type="molecule type" value="Genomic_DNA"/>
</dbReference>
<keyword evidence="4" id="KW-1185">Reference proteome</keyword>
<evidence type="ECO:0000256" key="2">
    <source>
        <dbReference type="SAM" id="SignalP"/>
    </source>
</evidence>
<evidence type="ECO:0000313" key="4">
    <source>
        <dbReference type="Proteomes" id="UP000070544"/>
    </source>
</evidence>
<sequence length="139" mass="15315">MLALVMRCNLLIFLLETCSTLLRESLFLSFHTMCSSPQNNQPTRLPLRIPPRPLLHVSLSNLTRPSARQSQSVYSAHHEISFHSPGDHPRPIVPHTANRANVALDRTSQRSWPSPPTPHPGAPLVEILGHSRGPSSGLG</sequence>
<feature type="chain" id="PRO_5007295887" evidence="2">
    <location>
        <begin position="21"/>
        <end position="139"/>
    </location>
</feature>
<protein>
    <submittedName>
        <fullName evidence="3">Uncharacterized protein</fullName>
    </submittedName>
</protein>
<organism evidence="3 4">
    <name type="scientific">Gonapodya prolifera (strain JEL478)</name>
    <name type="common">Monoblepharis prolifera</name>
    <dbReference type="NCBI Taxonomy" id="1344416"/>
    <lineage>
        <taxon>Eukaryota</taxon>
        <taxon>Fungi</taxon>
        <taxon>Fungi incertae sedis</taxon>
        <taxon>Chytridiomycota</taxon>
        <taxon>Chytridiomycota incertae sedis</taxon>
        <taxon>Monoblepharidomycetes</taxon>
        <taxon>Monoblepharidales</taxon>
        <taxon>Gonapodyaceae</taxon>
        <taxon>Gonapodya</taxon>
    </lineage>
</organism>
<evidence type="ECO:0000256" key="1">
    <source>
        <dbReference type="SAM" id="MobiDB-lite"/>
    </source>
</evidence>
<reference evidence="3 4" key="1">
    <citation type="journal article" date="2015" name="Genome Biol. Evol.">
        <title>Phylogenomic analyses indicate that early fungi evolved digesting cell walls of algal ancestors of land plants.</title>
        <authorList>
            <person name="Chang Y."/>
            <person name="Wang S."/>
            <person name="Sekimoto S."/>
            <person name="Aerts A.L."/>
            <person name="Choi C."/>
            <person name="Clum A."/>
            <person name="LaButti K.M."/>
            <person name="Lindquist E.A."/>
            <person name="Yee Ngan C."/>
            <person name="Ohm R.A."/>
            <person name="Salamov A.A."/>
            <person name="Grigoriev I.V."/>
            <person name="Spatafora J.W."/>
            <person name="Berbee M.L."/>
        </authorList>
    </citation>
    <scope>NUCLEOTIDE SEQUENCE [LARGE SCALE GENOMIC DNA]</scope>
    <source>
        <strain evidence="3 4">JEL478</strain>
    </source>
</reference>
<name>A0A139A3B9_GONPJ</name>
<feature type="region of interest" description="Disordered" evidence="1">
    <location>
        <begin position="66"/>
        <end position="139"/>
    </location>
</feature>
<feature type="signal peptide" evidence="2">
    <location>
        <begin position="1"/>
        <end position="20"/>
    </location>
</feature>
<feature type="compositionally biased region" description="Basic and acidic residues" evidence="1">
    <location>
        <begin position="76"/>
        <end position="90"/>
    </location>
</feature>
<dbReference type="Proteomes" id="UP000070544">
    <property type="component" value="Unassembled WGS sequence"/>
</dbReference>
<gene>
    <name evidence="3" type="ORF">M427DRAFT_158231</name>
</gene>
<keyword evidence="2" id="KW-0732">Signal</keyword>
<proteinExistence type="predicted"/>
<evidence type="ECO:0000313" key="3">
    <source>
        <dbReference type="EMBL" id="KXS11316.1"/>
    </source>
</evidence>
<accession>A0A139A3B9</accession>
<dbReference type="AlphaFoldDB" id="A0A139A3B9"/>